<dbReference type="VEuPathDB" id="VectorBase:GPAI026187"/>
<evidence type="ECO:0000256" key="1">
    <source>
        <dbReference type="SAM" id="Phobius"/>
    </source>
</evidence>
<keyword evidence="1" id="KW-0472">Membrane</keyword>
<reference evidence="2" key="2">
    <citation type="submission" date="2020-05" db="UniProtKB">
        <authorList>
            <consortium name="EnsemblMetazoa"/>
        </authorList>
    </citation>
    <scope>IDENTIFICATION</scope>
    <source>
        <strain evidence="2">IAEA</strain>
    </source>
</reference>
<proteinExistence type="predicted"/>
<accession>A0A1A9ZVC1</accession>
<protein>
    <submittedName>
        <fullName evidence="2">Uncharacterized protein</fullName>
    </submittedName>
</protein>
<reference evidence="3" key="1">
    <citation type="submission" date="2014-03" db="EMBL/GenBank/DDBJ databases">
        <authorList>
            <person name="Aksoy S."/>
            <person name="Warren W."/>
            <person name="Wilson R.K."/>
        </authorList>
    </citation>
    <scope>NUCLEOTIDE SEQUENCE [LARGE SCALE GENOMIC DNA]</scope>
    <source>
        <strain evidence="3">IAEA</strain>
    </source>
</reference>
<evidence type="ECO:0000313" key="3">
    <source>
        <dbReference type="Proteomes" id="UP000092445"/>
    </source>
</evidence>
<dbReference type="EnsemblMetazoa" id="GPAI026187-RA">
    <property type="protein sequence ID" value="GPAI026187-PA"/>
    <property type="gene ID" value="GPAI026187"/>
</dbReference>
<dbReference type="AlphaFoldDB" id="A0A1A9ZVC1"/>
<keyword evidence="1" id="KW-0812">Transmembrane</keyword>
<sequence length="127" mass="14475">MSGLTVEWLVTQIMLCTVKSFCFTYHPYILVTGATVSADNKLSIVDGKQLQKSISFHINIIKLDSSIIPIKLFVAKEIKQRMSKLTNCKEAGHDRFRSVQQKRFRRFYGIIVAGIVIDMIDTMLGIY</sequence>
<keyword evidence="1" id="KW-1133">Transmembrane helix</keyword>
<dbReference type="Proteomes" id="UP000092445">
    <property type="component" value="Unassembled WGS sequence"/>
</dbReference>
<organism evidence="2 3">
    <name type="scientific">Glossina pallidipes</name>
    <name type="common">Tsetse fly</name>
    <dbReference type="NCBI Taxonomy" id="7398"/>
    <lineage>
        <taxon>Eukaryota</taxon>
        <taxon>Metazoa</taxon>
        <taxon>Ecdysozoa</taxon>
        <taxon>Arthropoda</taxon>
        <taxon>Hexapoda</taxon>
        <taxon>Insecta</taxon>
        <taxon>Pterygota</taxon>
        <taxon>Neoptera</taxon>
        <taxon>Endopterygota</taxon>
        <taxon>Diptera</taxon>
        <taxon>Brachycera</taxon>
        <taxon>Muscomorpha</taxon>
        <taxon>Hippoboscoidea</taxon>
        <taxon>Glossinidae</taxon>
        <taxon>Glossina</taxon>
    </lineage>
</organism>
<name>A0A1A9ZVC1_GLOPL</name>
<keyword evidence="3" id="KW-1185">Reference proteome</keyword>
<evidence type="ECO:0000313" key="2">
    <source>
        <dbReference type="EnsemblMetazoa" id="GPAI026187-PA"/>
    </source>
</evidence>
<feature type="transmembrane region" description="Helical" evidence="1">
    <location>
        <begin position="107"/>
        <end position="126"/>
    </location>
</feature>